<gene>
    <name evidence="5" type="ORF">ENUP19_0061G0002</name>
</gene>
<evidence type="ECO:0000256" key="2">
    <source>
        <dbReference type="ARBA" id="ARBA00022741"/>
    </source>
</evidence>
<evidence type="ECO:0000313" key="6">
    <source>
        <dbReference type="Proteomes" id="UP001628156"/>
    </source>
</evidence>
<evidence type="ECO:0000313" key="5">
    <source>
        <dbReference type="EMBL" id="GAB1220867.1"/>
    </source>
</evidence>
<dbReference type="Proteomes" id="UP001628156">
    <property type="component" value="Unassembled WGS sequence"/>
</dbReference>
<evidence type="ECO:0008006" key="7">
    <source>
        <dbReference type="Google" id="ProtNLM"/>
    </source>
</evidence>
<evidence type="ECO:0000256" key="1">
    <source>
        <dbReference type="ARBA" id="ARBA00010142"/>
    </source>
</evidence>
<feature type="coiled-coil region" evidence="3">
    <location>
        <begin position="207"/>
        <end position="234"/>
    </location>
</feature>
<name>A0ABQ0DDE2_9EUKA</name>
<dbReference type="CDD" id="cd00154">
    <property type="entry name" value="Rab"/>
    <property type="match status" value="1"/>
</dbReference>
<accession>A0ABQ0DDE2</accession>
<comment type="similarity">
    <text evidence="1">Belongs to the small GTPase superfamily. Rho family.</text>
</comment>
<dbReference type="PROSITE" id="PS51421">
    <property type="entry name" value="RAS"/>
    <property type="match status" value="1"/>
</dbReference>
<feature type="region of interest" description="Disordered" evidence="4">
    <location>
        <begin position="1"/>
        <end position="90"/>
    </location>
</feature>
<dbReference type="NCBIfam" id="TIGR00231">
    <property type="entry name" value="small_GTP"/>
    <property type="match status" value="1"/>
</dbReference>
<organism evidence="5 6">
    <name type="scientific">Entamoeba nuttalli</name>
    <dbReference type="NCBI Taxonomy" id="412467"/>
    <lineage>
        <taxon>Eukaryota</taxon>
        <taxon>Amoebozoa</taxon>
        <taxon>Evosea</taxon>
        <taxon>Archamoebae</taxon>
        <taxon>Mastigamoebida</taxon>
        <taxon>Entamoebidae</taxon>
        <taxon>Entamoeba</taxon>
    </lineage>
</organism>
<dbReference type="InterPro" id="IPR001806">
    <property type="entry name" value="Small_GTPase"/>
</dbReference>
<dbReference type="EMBL" id="BAAFRS010000061">
    <property type="protein sequence ID" value="GAB1220867.1"/>
    <property type="molecule type" value="Genomic_DNA"/>
</dbReference>
<dbReference type="SMART" id="SM00174">
    <property type="entry name" value="RHO"/>
    <property type="match status" value="1"/>
</dbReference>
<dbReference type="InterPro" id="IPR027417">
    <property type="entry name" value="P-loop_NTPase"/>
</dbReference>
<dbReference type="InterPro" id="IPR005225">
    <property type="entry name" value="Small_GTP-bd"/>
</dbReference>
<keyword evidence="6" id="KW-1185">Reference proteome</keyword>
<dbReference type="PROSITE" id="PS51417">
    <property type="entry name" value="ARF"/>
    <property type="match status" value="1"/>
</dbReference>
<dbReference type="PROSITE" id="PS51420">
    <property type="entry name" value="RHO"/>
    <property type="match status" value="1"/>
</dbReference>
<protein>
    <recommendedName>
        <fullName evidence="7">Rab family GTPase</fullName>
    </recommendedName>
</protein>
<dbReference type="Gene3D" id="3.40.50.300">
    <property type="entry name" value="P-loop containing nucleotide triphosphate hydrolases"/>
    <property type="match status" value="1"/>
</dbReference>
<keyword evidence="2" id="KW-0547">Nucleotide-binding</keyword>
<dbReference type="SMART" id="SM00176">
    <property type="entry name" value="RAN"/>
    <property type="match status" value="1"/>
</dbReference>
<dbReference type="PROSITE" id="PS51419">
    <property type="entry name" value="RAB"/>
    <property type="match status" value="1"/>
</dbReference>
<dbReference type="PRINTS" id="PR00449">
    <property type="entry name" value="RASTRNSFRMNG"/>
</dbReference>
<dbReference type="Pfam" id="PF00071">
    <property type="entry name" value="Ras"/>
    <property type="match status" value="1"/>
</dbReference>
<dbReference type="SMART" id="SM00173">
    <property type="entry name" value="RAS"/>
    <property type="match status" value="1"/>
</dbReference>
<dbReference type="SMART" id="SM00177">
    <property type="entry name" value="ARF"/>
    <property type="match status" value="1"/>
</dbReference>
<keyword evidence="3" id="KW-0175">Coiled coil</keyword>
<proteinExistence type="inferred from homology"/>
<dbReference type="SUPFAM" id="SSF52540">
    <property type="entry name" value="P-loop containing nucleoside triphosphate hydrolases"/>
    <property type="match status" value="1"/>
</dbReference>
<reference evidence="5 6" key="1">
    <citation type="journal article" date="2019" name="PLoS Negl. Trop. Dis.">
        <title>Whole genome sequencing of Entamoeba nuttalli reveals mammalian host-related molecular signatures and a novel octapeptide-repeat surface protein.</title>
        <authorList>
            <person name="Tanaka M."/>
            <person name="Makiuchi T."/>
            <person name="Komiyama T."/>
            <person name="Shiina T."/>
            <person name="Osaki K."/>
            <person name="Tachibana H."/>
        </authorList>
    </citation>
    <scope>NUCLEOTIDE SEQUENCE [LARGE SCALE GENOMIC DNA]</scope>
    <source>
        <strain evidence="5 6">P19-061405</strain>
    </source>
</reference>
<sequence length="278" mass="32013">MSDTKETVLTNNEEKLDVEPKKDIKEEVKPEEVKPEEEHKEEVKPEEEHKEEEHKEEEHKEEEHKEEVKPEEEHKEEVKPEEKKNESNEQKVKVIMVGESSVGKTCCMNRYVSNEFAEQTKATIGVGVGSKEVEVEGKQIKLQIWDTAGQERFATLTGNYFRNAMAAIIMFDVSNKESFENIPNWVEQCCKCDGKHIIFIAGNKIDLEDRVVSKEEAEEKAKELKLKYFEVSAKTGDGIEDLFNELIKEIMKTPFCNEQEKEGVELDGQKKQKKGGCC</sequence>
<dbReference type="SMART" id="SM00175">
    <property type="entry name" value="RAB"/>
    <property type="match status" value="1"/>
</dbReference>
<comment type="caution">
    <text evidence="5">The sequence shown here is derived from an EMBL/GenBank/DDBJ whole genome shotgun (WGS) entry which is preliminary data.</text>
</comment>
<dbReference type="PANTHER" id="PTHR47978">
    <property type="match status" value="1"/>
</dbReference>
<evidence type="ECO:0000256" key="3">
    <source>
        <dbReference type="SAM" id="Coils"/>
    </source>
</evidence>
<evidence type="ECO:0000256" key="4">
    <source>
        <dbReference type="SAM" id="MobiDB-lite"/>
    </source>
</evidence>